<reference evidence="4" key="1">
    <citation type="submission" date="2015-05" db="EMBL/GenBank/DDBJ databases">
        <authorList>
            <consortium name="Pathogen Informatics"/>
        </authorList>
    </citation>
    <scope>NUCLEOTIDE SEQUENCE [LARGE SCALE GENOMIC DNA]</scope>
    <source>
        <strain evidence="3 5">2789STDY5608863</strain>
        <strain evidence="4">M72</strain>
    </source>
</reference>
<dbReference type="GO" id="GO:0005829">
    <property type="term" value="C:cytosol"/>
    <property type="evidence" value="ECO:0007669"/>
    <property type="project" value="TreeGrafter"/>
</dbReference>
<dbReference type="PANTHER" id="PTHR22617">
    <property type="entry name" value="CHEMOTAXIS SENSOR HISTIDINE KINASE-RELATED"/>
    <property type="match status" value="1"/>
</dbReference>
<evidence type="ECO:0000313" key="2">
    <source>
        <dbReference type="EMBL" id="CRL38597.1"/>
    </source>
</evidence>
<evidence type="ECO:0000313" key="3">
    <source>
        <dbReference type="EMBL" id="CUN12693.1"/>
    </source>
</evidence>
<dbReference type="Proteomes" id="UP000049979">
    <property type="component" value="Unassembled WGS sequence"/>
</dbReference>
<dbReference type="AlphaFoldDB" id="A0A0M6WP13"/>
<dbReference type="Gene3D" id="2.30.30.40">
    <property type="entry name" value="SH3 Domains"/>
    <property type="match status" value="1"/>
</dbReference>
<dbReference type="GeneID" id="99747973"/>
<evidence type="ECO:0000313" key="4">
    <source>
        <dbReference type="Proteomes" id="UP000049979"/>
    </source>
</evidence>
<protein>
    <submittedName>
        <fullName evidence="3">Coupling protein CheW</fullName>
    </submittedName>
    <submittedName>
        <fullName evidence="2">Putative CheW protein</fullName>
    </submittedName>
</protein>
<keyword evidence="4" id="KW-1185">Reference proteome</keyword>
<dbReference type="EMBL" id="CVRR01000019">
    <property type="protein sequence ID" value="CRL38597.1"/>
    <property type="molecule type" value="Genomic_DNA"/>
</dbReference>
<dbReference type="GO" id="GO:0007165">
    <property type="term" value="P:signal transduction"/>
    <property type="evidence" value="ECO:0007669"/>
    <property type="project" value="InterPro"/>
</dbReference>
<dbReference type="EMBL" id="CYXV01000014">
    <property type="protein sequence ID" value="CUN12693.1"/>
    <property type="molecule type" value="Genomic_DNA"/>
</dbReference>
<dbReference type="STRING" id="301302.ERS852420_02861"/>
<proteinExistence type="predicted"/>
<dbReference type="SUPFAM" id="SSF50341">
    <property type="entry name" value="CheW-like"/>
    <property type="match status" value="1"/>
</dbReference>
<accession>A0A0M6WP13</accession>
<name>A0A0M6WP13_9FIRM</name>
<sequence length="162" mass="18204">MAIANNQIETNENKNKEKEVKQYIVVQIGSEKYGIDISYVDNIVRMQKITRVPKAQEYFKGIINLRGEIVPVMSIRLKMGLEDDTFTSASRIIILKIEDKGSLGVIVDEVCEVVNLSEDQIENNNINSNHVKDTFINGIGTSGDQLISLFEINAIVDEKDNT</sequence>
<evidence type="ECO:0000259" key="1">
    <source>
        <dbReference type="PROSITE" id="PS50851"/>
    </source>
</evidence>
<dbReference type="GO" id="GO:0006935">
    <property type="term" value="P:chemotaxis"/>
    <property type="evidence" value="ECO:0007669"/>
    <property type="project" value="InterPro"/>
</dbReference>
<dbReference type="PANTHER" id="PTHR22617:SF23">
    <property type="entry name" value="CHEMOTAXIS PROTEIN CHEW"/>
    <property type="match status" value="1"/>
</dbReference>
<reference evidence="2" key="2">
    <citation type="submission" date="2015-05" db="EMBL/GenBank/DDBJ databases">
        <authorList>
            <person name="Wang D.B."/>
            <person name="Wang M."/>
        </authorList>
    </citation>
    <scope>NUCLEOTIDE SEQUENCE [LARGE SCALE GENOMIC DNA]</scope>
    <source>
        <strain evidence="2">M72</strain>
    </source>
</reference>
<dbReference type="RefSeq" id="WP_172679179.1">
    <property type="nucleotide sequence ID" value="NZ_CP173697.1"/>
</dbReference>
<gene>
    <name evidence="3" type="primary">cheW</name>
    <name evidence="3" type="ORF">ERS852420_02861</name>
    <name evidence="2" type="ORF">M72_07211</name>
</gene>
<dbReference type="Gene3D" id="2.40.50.180">
    <property type="entry name" value="CheA-289, Domain 4"/>
    <property type="match status" value="1"/>
</dbReference>
<dbReference type="Proteomes" id="UP000095495">
    <property type="component" value="Unassembled WGS sequence"/>
</dbReference>
<dbReference type="PROSITE" id="PS50851">
    <property type="entry name" value="CHEW"/>
    <property type="match status" value="1"/>
</dbReference>
<dbReference type="InterPro" id="IPR002545">
    <property type="entry name" value="CheW-lke_dom"/>
</dbReference>
<organism evidence="2 4">
    <name type="scientific">Roseburia faecis</name>
    <dbReference type="NCBI Taxonomy" id="301302"/>
    <lineage>
        <taxon>Bacteria</taxon>
        <taxon>Bacillati</taxon>
        <taxon>Bacillota</taxon>
        <taxon>Clostridia</taxon>
        <taxon>Lachnospirales</taxon>
        <taxon>Lachnospiraceae</taxon>
        <taxon>Roseburia</taxon>
    </lineage>
</organism>
<dbReference type="InterPro" id="IPR036061">
    <property type="entry name" value="CheW-like_dom_sf"/>
</dbReference>
<evidence type="ECO:0000313" key="5">
    <source>
        <dbReference type="Proteomes" id="UP000095495"/>
    </source>
</evidence>
<feature type="domain" description="CheW-like" evidence="1">
    <location>
        <begin position="20"/>
        <end position="161"/>
    </location>
</feature>
<dbReference type="Pfam" id="PF01584">
    <property type="entry name" value="CheW"/>
    <property type="match status" value="1"/>
</dbReference>
<dbReference type="InterPro" id="IPR039315">
    <property type="entry name" value="CheW"/>
</dbReference>
<dbReference type="SMART" id="SM00260">
    <property type="entry name" value="CheW"/>
    <property type="match status" value="1"/>
</dbReference>